<dbReference type="InterPro" id="IPR008979">
    <property type="entry name" value="Galactose-bd-like_sf"/>
</dbReference>
<organism evidence="9 10">
    <name type="scientific">Caenorhabditis angaria</name>
    <dbReference type="NCBI Taxonomy" id="860376"/>
    <lineage>
        <taxon>Eukaryota</taxon>
        <taxon>Metazoa</taxon>
        <taxon>Ecdysozoa</taxon>
        <taxon>Nematoda</taxon>
        <taxon>Chromadorea</taxon>
        <taxon>Rhabditida</taxon>
        <taxon>Rhabditina</taxon>
        <taxon>Rhabditomorpha</taxon>
        <taxon>Rhabditoidea</taxon>
        <taxon>Rhabditidae</taxon>
        <taxon>Peloderinae</taxon>
        <taxon>Caenorhabditis</taxon>
    </lineage>
</organism>
<feature type="region of interest" description="Disordered" evidence="7">
    <location>
        <begin position="25"/>
        <end position="44"/>
    </location>
</feature>
<evidence type="ECO:0000256" key="6">
    <source>
        <dbReference type="ARBA" id="ARBA00023306"/>
    </source>
</evidence>
<dbReference type="CDD" id="cd08366">
    <property type="entry name" value="APC10"/>
    <property type="match status" value="1"/>
</dbReference>
<evidence type="ECO:0000313" key="9">
    <source>
        <dbReference type="EMBL" id="CAI5450040.1"/>
    </source>
</evidence>
<dbReference type="SMART" id="SM01337">
    <property type="entry name" value="APC10"/>
    <property type="match status" value="1"/>
</dbReference>
<feature type="domain" description="DOC" evidence="8">
    <location>
        <begin position="39"/>
        <end position="224"/>
    </location>
</feature>
<proteinExistence type="inferred from homology"/>
<protein>
    <recommendedName>
        <fullName evidence="2">Anaphase-promoting complex subunit 10</fullName>
    </recommendedName>
</protein>
<dbReference type="OrthoDB" id="24948at2759"/>
<keyword evidence="10" id="KW-1185">Reference proteome</keyword>
<dbReference type="SUPFAM" id="SSF49785">
    <property type="entry name" value="Galactose-binding domain-like"/>
    <property type="match status" value="1"/>
</dbReference>
<evidence type="ECO:0000256" key="2">
    <source>
        <dbReference type="ARBA" id="ARBA00013927"/>
    </source>
</evidence>
<comment type="similarity">
    <text evidence="1">Belongs to the APC10 family.</text>
</comment>
<evidence type="ECO:0000259" key="8">
    <source>
        <dbReference type="PROSITE" id="PS51284"/>
    </source>
</evidence>
<evidence type="ECO:0000256" key="1">
    <source>
        <dbReference type="ARBA" id="ARBA00006762"/>
    </source>
</evidence>
<accession>A0A9P1N3I6</accession>
<name>A0A9P1N3I6_9PELO</name>
<dbReference type="PANTHER" id="PTHR12936">
    <property type="entry name" value="ANAPHASE-PROMOTING COMPLEX 10"/>
    <property type="match status" value="1"/>
</dbReference>
<dbReference type="Gene3D" id="2.60.120.260">
    <property type="entry name" value="Galactose-binding domain-like"/>
    <property type="match status" value="1"/>
</dbReference>
<keyword evidence="6" id="KW-0131">Cell cycle</keyword>
<dbReference type="GO" id="GO:0070979">
    <property type="term" value="P:protein K11-linked ubiquitination"/>
    <property type="evidence" value="ECO:0007669"/>
    <property type="project" value="TreeGrafter"/>
</dbReference>
<dbReference type="InterPro" id="IPR004939">
    <property type="entry name" value="APC_su10/DOC_dom"/>
</dbReference>
<gene>
    <name evidence="9" type="ORF">CAMP_LOCUS12677</name>
</gene>
<evidence type="ECO:0000256" key="5">
    <source>
        <dbReference type="ARBA" id="ARBA00022786"/>
    </source>
</evidence>
<dbReference type="Pfam" id="PF03256">
    <property type="entry name" value="ANAPC10"/>
    <property type="match status" value="1"/>
</dbReference>
<dbReference type="PROSITE" id="PS51284">
    <property type="entry name" value="DOC"/>
    <property type="match status" value="1"/>
</dbReference>
<keyword evidence="4" id="KW-0498">Mitosis</keyword>
<dbReference type="EMBL" id="CANHGI010000005">
    <property type="protein sequence ID" value="CAI5450040.1"/>
    <property type="molecule type" value="Genomic_DNA"/>
</dbReference>
<sequence>MPTLIESVFDDEDDDAMETLNLVTRQNSPSSPLHDSSAKESDETGFASGWKRTLVNPEKYRDITSDGFFTLSSCSPGFGVHELLNDSHDKWWKTNQNLPHQIWVEFQKKVDVKYLMLYVDYKQDESFCPAELKIELGWSRNDIFYTKHKSCIKPQGWVRLDLANRETRRPNRCMFLMLTVLANHEGGRDCNIRHFRVISPSKPQYDPLDRITLGLLPSLRFIKIRDADSREDFRNTIMNSVTSLR</sequence>
<keyword evidence="5" id="KW-0833">Ubl conjugation pathway</keyword>
<evidence type="ECO:0000313" key="10">
    <source>
        <dbReference type="Proteomes" id="UP001152747"/>
    </source>
</evidence>
<dbReference type="GO" id="GO:0005680">
    <property type="term" value="C:anaphase-promoting complex"/>
    <property type="evidence" value="ECO:0007669"/>
    <property type="project" value="InterPro"/>
</dbReference>
<dbReference type="GO" id="GO:0051301">
    <property type="term" value="P:cell division"/>
    <property type="evidence" value="ECO:0007669"/>
    <property type="project" value="UniProtKB-KW"/>
</dbReference>
<reference evidence="9" key="1">
    <citation type="submission" date="2022-11" db="EMBL/GenBank/DDBJ databases">
        <authorList>
            <person name="Kikuchi T."/>
        </authorList>
    </citation>
    <scope>NUCLEOTIDE SEQUENCE</scope>
    <source>
        <strain evidence="9">PS1010</strain>
    </source>
</reference>
<evidence type="ECO:0000256" key="4">
    <source>
        <dbReference type="ARBA" id="ARBA00022776"/>
    </source>
</evidence>
<dbReference type="InterPro" id="IPR016901">
    <property type="entry name" value="APC10/Doc1"/>
</dbReference>
<keyword evidence="3" id="KW-0132">Cell division</keyword>
<comment type="caution">
    <text evidence="9">The sequence shown here is derived from an EMBL/GenBank/DDBJ whole genome shotgun (WGS) entry which is preliminary data.</text>
</comment>
<evidence type="ECO:0000256" key="3">
    <source>
        <dbReference type="ARBA" id="ARBA00022618"/>
    </source>
</evidence>
<dbReference type="PANTHER" id="PTHR12936:SF0">
    <property type="entry name" value="ANAPHASE-PROMOTING COMPLEX SUBUNIT 10"/>
    <property type="match status" value="1"/>
</dbReference>
<dbReference type="Proteomes" id="UP001152747">
    <property type="component" value="Unassembled WGS sequence"/>
</dbReference>
<feature type="compositionally biased region" description="Polar residues" evidence="7">
    <location>
        <begin position="25"/>
        <end position="34"/>
    </location>
</feature>
<dbReference type="AlphaFoldDB" id="A0A9P1N3I6"/>
<evidence type="ECO:0000256" key="7">
    <source>
        <dbReference type="SAM" id="MobiDB-lite"/>
    </source>
</evidence>
<dbReference type="GO" id="GO:0031145">
    <property type="term" value="P:anaphase-promoting complex-dependent catabolic process"/>
    <property type="evidence" value="ECO:0007669"/>
    <property type="project" value="InterPro"/>
</dbReference>